<keyword evidence="6" id="KW-1185">Reference proteome</keyword>
<proteinExistence type="predicted"/>
<feature type="compositionally biased region" description="Basic and acidic residues" evidence="3">
    <location>
        <begin position="52"/>
        <end position="65"/>
    </location>
</feature>
<keyword evidence="1 2" id="KW-0694">RNA-binding</keyword>
<dbReference type="Gene3D" id="3.30.70.330">
    <property type="match status" value="1"/>
</dbReference>
<feature type="domain" description="RRM" evidence="4">
    <location>
        <begin position="88"/>
        <end position="165"/>
    </location>
</feature>
<reference evidence="5" key="2">
    <citation type="submission" date="2023-02" db="EMBL/GenBank/DDBJ databases">
        <authorList>
            <consortium name="DOE Joint Genome Institute"/>
            <person name="Mondo S.J."/>
            <person name="Chang Y."/>
            <person name="Wang Y."/>
            <person name="Ahrendt S."/>
            <person name="Andreopoulos W."/>
            <person name="Barry K."/>
            <person name="Beard J."/>
            <person name="Benny G.L."/>
            <person name="Blankenship S."/>
            <person name="Bonito G."/>
            <person name="Cuomo C."/>
            <person name="Desiro A."/>
            <person name="Gervers K.A."/>
            <person name="Hundley H."/>
            <person name="Kuo A."/>
            <person name="LaButti K."/>
            <person name="Lang B.F."/>
            <person name="Lipzen A."/>
            <person name="O'Donnell K."/>
            <person name="Pangilinan J."/>
            <person name="Reynolds N."/>
            <person name="Sandor L."/>
            <person name="Smith M.W."/>
            <person name="Tsang A."/>
            <person name="Grigoriev I.V."/>
            <person name="Stajich J.E."/>
            <person name="Spatafora J.W."/>
        </authorList>
    </citation>
    <scope>NUCLEOTIDE SEQUENCE</scope>
    <source>
        <strain evidence="5">RSA 2281</strain>
    </source>
</reference>
<evidence type="ECO:0000313" key="6">
    <source>
        <dbReference type="Proteomes" id="UP001209540"/>
    </source>
</evidence>
<reference evidence="5" key="1">
    <citation type="journal article" date="2022" name="IScience">
        <title>Evolution of zygomycete secretomes and the origins of terrestrial fungal ecologies.</title>
        <authorList>
            <person name="Chang Y."/>
            <person name="Wang Y."/>
            <person name="Mondo S."/>
            <person name="Ahrendt S."/>
            <person name="Andreopoulos W."/>
            <person name="Barry K."/>
            <person name="Beard J."/>
            <person name="Benny G.L."/>
            <person name="Blankenship S."/>
            <person name="Bonito G."/>
            <person name="Cuomo C."/>
            <person name="Desiro A."/>
            <person name="Gervers K.A."/>
            <person name="Hundley H."/>
            <person name="Kuo A."/>
            <person name="LaButti K."/>
            <person name="Lang B.F."/>
            <person name="Lipzen A."/>
            <person name="O'Donnell K."/>
            <person name="Pangilinan J."/>
            <person name="Reynolds N."/>
            <person name="Sandor L."/>
            <person name="Smith M.E."/>
            <person name="Tsang A."/>
            <person name="Grigoriev I.V."/>
            <person name="Stajich J.E."/>
            <person name="Spatafora J.W."/>
        </authorList>
    </citation>
    <scope>NUCLEOTIDE SEQUENCE</scope>
    <source>
        <strain evidence="5">RSA 2281</strain>
    </source>
</reference>
<sequence>MPPKLSKKQKKAQDFRKKQKDKALSEENAVPEVDIVADQPESTPINDKKRKAPTDHNESNDINEKPKKKNRRPKKKGGNNGEEKKNRYILFVGNLGFNTKTEELAKHFESVGELPTVRLMTDKQTKKQKGFAFIEFQDSLHLSKALAFHHTYFNKRQINVELTAGGGGRSEARKEKLKEKNEKLQQERQKWHKEKVVGGDPASSYQQQPQEQE</sequence>
<feature type="compositionally biased region" description="Basic and acidic residues" evidence="3">
    <location>
        <begin position="170"/>
        <end position="197"/>
    </location>
</feature>
<dbReference type="PANTHER" id="PTHR23236">
    <property type="entry name" value="EUKARYOTIC TRANSLATION INITIATION FACTOR 4B/4H"/>
    <property type="match status" value="1"/>
</dbReference>
<accession>A0AAD5KPV9</accession>
<dbReference type="AlphaFoldDB" id="A0AAD5KPV9"/>
<dbReference type="Proteomes" id="UP001209540">
    <property type="component" value="Unassembled WGS sequence"/>
</dbReference>
<dbReference type="InterPro" id="IPR034228">
    <property type="entry name" value="Nop6_RRM"/>
</dbReference>
<dbReference type="SUPFAM" id="SSF54928">
    <property type="entry name" value="RNA-binding domain, RBD"/>
    <property type="match status" value="1"/>
</dbReference>
<dbReference type="GO" id="GO:0019843">
    <property type="term" value="F:rRNA binding"/>
    <property type="evidence" value="ECO:0007669"/>
    <property type="project" value="TreeGrafter"/>
</dbReference>
<evidence type="ECO:0000256" key="3">
    <source>
        <dbReference type="SAM" id="MobiDB-lite"/>
    </source>
</evidence>
<dbReference type="InterPro" id="IPR000504">
    <property type="entry name" value="RRM_dom"/>
</dbReference>
<dbReference type="EMBL" id="JAIXMP010000005">
    <property type="protein sequence ID" value="KAI9273036.1"/>
    <property type="molecule type" value="Genomic_DNA"/>
</dbReference>
<feature type="compositionally biased region" description="Basic and acidic residues" evidence="3">
    <location>
        <begin position="11"/>
        <end position="25"/>
    </location>
</feature>
<feature type="compositionally biased region" description="Basic residues" evidence="3">
    <location>
        <begin position="1"/>
        <end position="10"/>
    </location>
</feature>
<feature type="compositionally biased region" description="Basic residues" evidence="3">
    <location>
        <begin position="66"/>
        <end position="77"/>
    </location>
</feature>
<comment type="caution">
    <text evidence="5">The sequence shown here is derived from an EMBL/GenBank/DDBJ whole genome shotgun (WGS) entry which is preliminary data.</text>
</comment>
<dbReference type="PANTHER" id="PTHR23236:SF51">
    <property type="entry name" value="NUCLEOLAR PROTEIN 6"/>
    <property type="match status" value="1"/>
</dbReference>
<dbReference type="GO" id="GO:0042274">
    <property type="term" value="P:ribosomal small subunit biogenesis"/>
    <property type="evidence" value="ECO:0007669"/>
    <property type="project" value="TreeGrafter"/>
</dbReference>
<dbReference type="PROSITE" id="PS50102">
    <property type="entry name" value="RRM"/>
    <property type="match status" value="1"/>
</dbReference>
<evidence type="ECO:0000259" key="4">
    <source>
        <dbReference type="PROSITE" id="PS50102"/>
    </source>
</evidence>
<dbReference type="SMART" id="SM00360">
    <property type="entry name" value="RRM"/>
    <property type="match status" value="1"/>
</dbReference>
<feature type="region of interest" description="Disordered" evidence="3">
    <location>
        <begin position="163"/>
        <end position="213"/>
    </location>
</feature>
<evidence type="ECO:0000313" key="5">
    <source>
        <dbReference type="EMBL" id="KAI9273036.1"/>
    </source>
</evidence>
<dbReference type="CDD" id="cd12400">
    <property type="entry name" value="RRM_Nop6"/>
    <property type="match status" value="1"/>
</dbReference>
<name>A0AAD5KPV9_9FUNG</name>
<protein>
    <recommendedName>
        <fullName evidence="4">RRM domain-containing protein</fullName>
    </recommendedName>
</protein>
<evidence type="ECO:0000256" key="2">
    <source>
        <dbReference type="PROSITE-ProRule" id="PRU00176"/>
    </source>
</evidence>
<dbReference type="InterPro" id="IPR012677">
    <property type="entry name" value="Nucleotide-bd_a/b_plait_sf"/>
</dbReference>
<evidence type="ECO:0000256" key="1">
    <source>
        <dbReference type="ARBA" id="ARBA00022884"/>
    </source>
</evidence>
<feature type="compositionally biased region" description="Polar residues" evidence="3">
    <location>
        <begin position="203"/>
        <end position="213"/>
    </location>
</feature>
<organism evidence="5 6">
    <name type="scientific">Phascolomyces articulosus</name>
    <dbReference type="NCBI Taxonomy" id="60185"/>
    <lineage>
        <taxon>Eukaryota</taxon>
        <taxon>Fungi</taxon>
        <taxon>Fungi incertae sedis</taxon>
        <taxon>Mucoromycota</taxon>
        <taxon>Mucoromycotina</taxon>
        <taxon>Mucoromycetes</taxon>
        <taxon>Mucorales</taxon>
        <taxon>Lichtheimiaceae</taxon>
        <taxon>Phascolomyces</taxon>
    </lineage>
</organism>
<feature type="region of interest" description="Disordered" evidence="3">
    <location>
        <begin position="1"/>
        <end position="85"/>
    </location>
</feature>
<dbReference type="InterPro" id="IPR035979">
    <property type="entry name" value="RBD_domain_sf"/>
</dbReference>
<dbReference type="GO" id="GO:0005730">
    <property type="term" value="C:nucleolus"/>
    <property type="evidence" value="ECO:0007669"/>
    <property type="project" value="TreeGrafter"/>
</dbReference>
<dbReference type="Pfam" id="PF00076">
    <property type="entry name" value="RRM_1"/>
    <property type="match status" value="1"/>
</dbReference>
<gene>
    <name evidence="5" type="ORF">BDA99DRAFT_282334</name>
</gene>